<organism evidence="4">
    <name type="scientific">Streptantibioticus silvisoli</name>
    <dbReference type="NCBI Taxonomy" id="2705255"/>
    <lineage>
        <taxon>Bacteria</taxon>
        <taxon>Bacillati</taxon>
        <taxon>Actinomycetota</taxon>
        <taxon>Actinomycetes</taxon>
        <taxon>Kitasatosporales</taxon>
        <taxon>Streptomycetaceae</taxon>
        <taxon>Streptantibioticus</taxon>
    </lineage>
</organism>
<dbReference type="AlphaFoldDB" id="A0AA90KG32"/>
<dbReference type="InterPro" id="IPR045864">
    <property type="entry name" value="aa-tRNA-synth_II/BPL/LPL"/>
</dbReference>
<evidence type="ECO:0000313" key="4">
    <source>
        <dbReference type="EMBL" id="MDI5970065.1"/>
    </source>
</evidence>
<keyword evidence="5" id="KW-1185">Reference proteome</keyword>
<dbReference type="Gene3D" id="3.30.930.10">
    <property type="entry name" value="Bira Bifunctional Protein, Domain 2"/>
    <property type="match status" value="1"/>
</dbReference>
<gene>
    <name evidence="3" type="ORF">POF43_014825</name>
    <name evidence="4" type="ORF">POF50_012055</name>
</gene>
<dbReference type="SUPFAM" id="SSF55681">
    <property type="entry name" value="Class II aaRS and biotin synthetases"/>
    <property type="match status" value="1"/>
</dbReference>
<comment type="caution">
    <text evidence="4">The sequence shown here is derived from an EMBL/GenBank/DDBJ whole genome shotgun (WGS) entry which is preliminary data.</text>
</comment>
<keyword evidence="4" id="KW-0808">Transferase</keyword>
<feature type="domain" description="Class II Histidinyl-tRNA synthetase (HisRS)-like catalytic core" evidence="2">
    <location>
        <begin position="5"/>
        <end position="285"/>
    </location>
</feature>
<protein>
    <recommendedName>
        <fullName evidence="1">Histidyl-tRNA synthetase</fullName>
    </recommendedName>
</protein>
<dbReference type="EMBL" id="JABXJJ020000013">
    <property type="protein sequence ID" value="MDI5970065.1"/>
    <property type="molecule type" value="Genomic_DNA"/>
</dbReference>
<name>A0AA90KG32_9ACTN</name>
<dbReference type="GO" id="GO:0016757">
    <property type="term" value="F:glycosyltransferase activity"/>
    <property type="evidence" value="ECO:0007669"/>
    <property type="project" value="UniProtKB-KW"/>
</dbReference>
<reference evidence="4 5" key="1">
    <citation type="submission" date="2023-05" db="EMBL/GenBank/DDBJ databases">
        <title>Streptantibioticus silvisoli sp. nov., acidotolerant actinomycetes 1 from pine litter.</title>
        <authorList>
            <person name="Swiecimska M."/>
            <person name="Golinska P."/>
            <person name="Sangal V."/>
            <person name="Wachnowicz B."/>
            <person name="Goodfellow M."/>
        </authorList>
    </citation>
    <scope>NUCLEOTIDE SEQUENCE</scope>
    <source>
        <strain evidence="4">SL13</strain>
        <strain evidence="3 5">SL54</strain>
    </source>
</reference>
<dbReference type="RefSeq" id="WP_271312736.1">
    <property type="nucleotide sequence ID" value="NZ_JAAGKO020000019.1"/>
</dbReference>
<proteinExistence type="predicted"/>
<evidence type="ECO:0000259" key="2">
    <source>
        <dbReference type="Pfam" id="PF13393"/>
    </source>
</evidence>
<dbReference type="EMBL" id="JAAGKO020000019">
    <property type="protein sequence ID" value="MDI5963972.1"/>
    <property type="molecule type" value="Genomic_DNA"/>
</dbReference>
<accession>A0AA90KG32</accession>
<dbReference type="Pfam" id="PF13393">
    <property type="entry name" value="tRNA-synt_His"/>
    <property type="match status" value="1"/>
</dbReference>
<evidence type="ECO:0000256" key="1">
    <source>
        <dbReference type="ARBA" id="ARBA00030619"/>
    </source>
</evidence>
<evidence type="ECO:0000313" key="3">
    <source>
        <dbReference type="EMBL" id="MDI5963972.1"/>
    </source>
</evidence>
<dbReference type="Proteomes" id="UP001156398">
    <property type="component" value="Unassembled WGS sequence"/>
</dbReference>
<sequence length="399" mass="42915">MLPPGFKDVVGEDAERINSAEALFLEVASTFGYAQVRSAPLSYVSDYLTFGSAAAGRIFDFVDRGGRHVALTANALVALLRAVSGADALRPAEPTLVAAAVTVARHQRKPLRSWTQLVATMCNEPDEFAAQLTMLRLWAALLAGTGCVVTLRDHRVVDTLADECGLGATEARDILHRWRKGEEPAGDAAQLCDRLSRLSKIDHDQPVTAQLREVTALEPALTGRGAQVDRVMRYLDRVGLPCRLDWNLADVTEYRSDLCFEITDPGGQVVAEGGGYHALAGGLGTGASTCWSTAGSAERMAALLAPSGTPMVHLLDLQCADDDFFLAAAAALRRSGYRVRERWGVTRLGNVLSHLPVTDESWFAVVGPQECAGRTLTLQHSARTAAPRQLTVPLTNVEE</sequence>
<evidence type="ECO:0000313" key="5">
    <source>
        <dbReference type="Proteomes" id="UP001156398"/>
    </source>
</evidence>
<dbReference type="InterPro" id="IPR041715">
    <property type="entry name" value="HisRS-like_core"/>
</dbReference>
<keyword evidence="4" id="KW-0328">Glycosyltransferase</keyword>